<dbReference type="GO" id="GO:0030632">
    <property type="term" value="P:D-alanine biosynthetic process"/>
    <property type="evidence" value="ECO:0007669"/>
    <property type="project" value="UniProtKB-UniRule"/>
</dbReference>
<comment type="function">
    <text evidence="7">Catalyzes the interconversion of L-alanine and D-alanine. May also act on other amino acids.</text>
</comment>
<dbReference type="GO" id="GO:0005829">
    <property type="term" value="C:cytosol"/>
    <property type="evidence" value="ECO:0007669"/>
    <property type="project" value="TreeGrafter"/>
</dbReference>
<keyword evidence="6 7" id="KW-0413">Isomerase</keyword>
<feature type="binding site" evidence="7 9">
    <location>
        <position position="308"/>
    </location>
    <ligand>
        <name>substrate</name>
    </ligand>
</feature>
<dbReference type="PROSITE" id="PS00395">
    <property type="entry name" value="ALANINE_RACEMASE"/>
    <property type="match status" value="1"/>
</dbReference>
<dbReference type="PANTHER" id="PTHR30511">
    <property type="entry name" value="ALANINE RACEMASE"/>
    <property type="match status" value="1"/>
</dbReference>
<dbReference type="eggNOG" id="COG0787">
    <property type="taxonomic scope" value="Bacteria"/>
</dbReference>
<dbReference type="Pfam" id="PF01168">
    <property type="entry name" value="Ala_racemase_N"/>
    <property type="match status" value="1"/>
</dbReference>
<comment type="cofactor">
    <cofactor evidence="2 7 8">
        <name>pyridoxal 5'-phosphate</name>
        <dbReference type="ChEBI" id="CHEBI:597326"/>
    </cofactor>
</comment>
<evidence type="ECO:0000259" key="10">
    <source>
        <dbReference type="SMART" id="SM01005"/>
    </source>
</evidence>
<dbReference type="InterPro" id="IPR029066">
    <property type="entry name" value="PLP-binding_barrel"/>
</dbReference>
<protein>
    <recommendedName>
        <fullName evidence="4 7">Alanine racemase</fullName>
        <ecNumber evidence="4 7">5.1.1.1</ecNumber>
    </recommendedName>
</protein>
<evidence type="ECO:0000256" key="1">
    <source>
        <dbReference type="ARBA" id="ARBA00000316"/>
    </source>
</evidence>
<evidence type="ECO:0000256" key="9">
    <source>
        <dbReference type="PIRSR" id="PIRSR600821-52"/>
    </source>
</evidence>
<dbReference type="NCBIfam" id="TIGR00492">
    <property type="entry name" value="alr"/>
    <property type="match status" value="1"/>
</dbReference>
<evidence type="ECO:0000256" key="2">
    <source>
        <dbReference type="ARBA" id="ARBA00001933"/>
    </source>
</evidence>
<comment type="similarity">
    <text evidence="3 7">Belongs to the alanine racemase family.</text>
</comment>
<dbReference type="InterPro" id="IPR001608">
    <property type="entry name" value="Ala_racemase_N"/>
</dbReference>
<dbReference type="GO" id="GO:0030170">
    <property type="term" value="F:pyridoxal phosphate binding"/>
    <property type="evidence" value="ECO:0007669"/>
    <property type="project" value="UniProtKB-UniRule"/>
</dbReference>
<dbReference type="InterPro" id="IPR011079">
    <property type="entry name" value="Ala_racemase_C"/>
</dbReference>
<dbReference type="RefSeq" id="WP_011440400.1">
    <property type="nucleotide sequence ID" value="NC_007778.1"/>
</dbReference>
<comment type="catalytic activity">
    <reaction evidence="1 7">
        <text>L-alanine = D-alanine</text>
        <dbReference type="Rhea" id="RHEA:20249"/>
        <dbReference type="ChEBI" id="CHEBI:57416"/>
        <dbReference type="ChEBI" id="CHEBI:57972"/>
        <dbReference type="EC" id="5.1.1.1"/>
    </reaction>
</comment>
<accession>Q2IZZ8</accession>
<dbReference type="UniPathway" id="UPA00042">
    <property type="reaction ID" value="UER00497"/>
</dbReference>
<dbReference type="SUPFAM" id="SSF50621">
    <property type="entry name" value="Alanine racemase C-terminal domain-like"/>
    <property type="match status" value="1"/>
</dbReference>
<dbReference type="HAMAP" id="MF_01201">
    <property type="entry name" value="Ala_racemase"/>
    <property type="match status" value="1"/>
</dbReference>
<dbReference type="HOGENOM" id="CLU_028393_1_1_5"/>
<dbReference type="STRING" id="316058.RPB_1502"/>
<dbReference type="InterPro" id="IPR000821">
    <property type="entry name" value="Ala_racemase"/>
</dbReference>
<dbReference type="EMBL" id="CP000250">
    <property type="protein sequence ID" value="ABD06212.1"/>
    <property type="molecule type" value="Genomic_DNA"/>
</dbReference>
<evidence type="ECO:0000256" key="7">
    <source>
        <dbReference type="HAMAP-Rule" id="MF_01201"/>
    </source>
</evidence>
<sequence>MRLGHRHAGATLTIDLAAIRWNYRRLAEMVGPKVRCGGVVKADAYGLGARQVAPALYGAGCRDFYVAHLDEALDLRPHLPPDASIVVLNGLPRGGEDDCADAGIVPVLNSLAQLDDWSACARKAGRVLGAIVQIDSGMSRLGLSPRELDELSHARLRGIDIRLVMSHLACADVADHAANAYQRARFCALADRFGGIPKSLANSSGIFLGPDFHYDAARPGAALYGINPTSSRPNPMRPVVRLAAAIVQTREIEAGDHVGYGWDFRVERPSRLATLSIGYADGLHRALGRAGAVYFEGRALAIAGRVSMDSITVDLGDLPAERLGRGAEIELIGPHQSVDELASASGTIGYEILTSLGDRFRRIYRDAADRPQDSDLQKRDDAMKALMP</sequence>
<evidence type="ECO:0000256" key="6">
    <source>
        <dbReference type="ARBA" id="ARBA00023235"/>
    </source>
</evidence>
<keyword evidence="5 7" id="KW-0663">Pyridoxal phosphate</keyword>
<proteinExistence type="inferred from homology"/>
<keyword evidence="12" id="KW-1185">Reference proteome</keyword>
<evidence type="ECO:0000256" key="4">
    <source>
        <dbReference type="ARBA" id="ARBA00013089"/>
    </source>
</evidence>
<dbReference type="InterPro" id="IPR009006">
    <property type="entry name" value="Ala_racemase/Decarboxylase_C"/>
</dbReference>
<feature type="binding site" evidence="7 9">
    <location>
        <position position="140"/>
    </location>
    <ligand>
        <name>substrate</name>
    </ligand>
</feature>
<gene>
    <name evidence="11" type="ordered locus">RPB_1502</name>
</gene>
<dbReference type="Gene3D" id="3.20.20.10">
    <property type="entry name" value="Alanine racemase"/>
    <property type="match status" value="1"/>
</dbReference>
<dbReference type="PRINTS" id="PR00992">
    <property type="entry name" value="ALARACEMASE"/>
</dbReference>
<feature type="active site" description="Proton acceptor; specific for L-alanine" evidence="7">
    <location>
        <position position="260"/>
    </location>
</feature>
<evidence type="ECO:0000256" key="5">
    <source>
        <dbReference type="ARBA" id="ARBA00022898"/>
    </source>
</evidence>
<organism evidence="11 12">
    <name type="scientific">Rhodopseudomonas palustris (strain HaA2)</name>
    <dbReference type="NCBI Taxonomy" id="316058"/>
    <lineage>
        <taxon>Bacteria</taxon>
        <taxon>Pseudomonadati</taxon>
        <taxon>Pseudomonadota</taxon>
        <taxon>Alphaproteobacteria</taxon>
        <taxon>Hyphomicrobiales</taxon>
        <taxon>Nitrobacteraceae</taxon>
        <taxon>Rhodopseudomonas</taxon>
    </lineage>
</organism>
<name>Q2IZZ8_RHOP2</name>
<dbReference type="KEGG" id="rpb:RPB_1502"/>
<dbReference type="SUPFAM" id="SSF51419">
    <property type="entry name" value="PLP-binding barrel"/>
    <property type="match status" value="1"/>
</dbReference>
<evidence type="ECO:0000313" key="11">
    <source>
        <dbReference type="EMBL" id="ABD06212.1"/>
    </source>
</evidence>
<dbReference type="PANTHER" id="PTHR30511:SF0">
    <property type="entry name" value="ALANINE RACEMASE, CATABOLIC-RELATED"/>
    <property type="match status" value="1"/>
</dbReference>
<comment type="pathway">
    <text evidence="7">Amino-acid biosynthesis; D-alanine biosynthesis; D-alanine from L-alanine: step 1/1.</text>
</comment>
<dbReference type="GO" id="GO:0008784">
    <property type="term" value="F:alanine racemase activity"/>
    <property type="evidence" value="ECO:0007669"/>
    <property type="project" value="UniProtKB-UniRule"/>
</dbReference>
<dbReference type="EC" id="5.1.1.1" evidence="4 7"/>
<reference evidence="11 12" key="1">
    <citation type="submission" date="2006-01" db="EMBL/GenBank/DDBJ databases">
        <title>Complete sequence of Rhodopseudomonas palustris HaA2.</title>
        <authorList>
            <consortium name="US DOE Joint Genome Institute"/>
            <person name="Copeland A."/>
            <person name="Lucas S."/>
            <person name="Lapidus A."/>
            <person name="Barry K."/>
            <person name="Detter J.C."/>
            <person name="Glavina T."/>
            <person name="Hammon N."/>
            <person name="Israni S."/>
            <person name="Pitluck S."/>
            <person name="Chain P."/>
            <person name="Malfatti S."/>
            <person name="Shin M."/>
            <person name="Vergez L."/>
            <person name="Schmutz J."/>
            <person name="Larimer F."/>
            <person name="Land M."/>
            <person name="Hauser L."/>
            <person name="Pelletier D.A."/>
            <person name="Kyrpides N."/>
            <person name="Anderson I."/>
            <person name="Oda Y."/>
            <person name="Harwood C.S."/>
            <person name="Richardson P."/>
        </authorList>
    </citation>
    <scope>NUCLEOTIDE SEQUENCE [LARGE SCALE GENOMIC DNA]</scope>
    <source>
        <strain evidence="11 12">HaA2</strain>
    </source>
</reference>
<feature type="domain" description="Alanine racemase C-terminal" evidence="10">
    <location>
        <begin position="239"/>
        <end position="365"/>
    </location>
</feature>
<dbReference type="Pfam" id="PF00842">
    <property type="entry name" value="Ala_racemase_C"/>
    <property type="match status" value="1"/>
</dbReference>
<feature type="active site" description="Proton acceptor; specific for D-alanine" evidence="7">
    <location>
        <position position="41"/>
    </location>
</feature>
<dbReference type="OrthoDB" id="9813814at2"/>
<feature type="modified residue" description="N6-(pyridoxal phosphate)lysine" evidence="7 8">
    <location>
        <position position="41"/>
    </location>
</feature>
<dbReference type="CDD" id="cd00430">
    <property type="entry name" value="PLPDE_III_AR"/>
    <property type="match status" value="1"/>
</dbReference>
<dbReference type="Gene3D" id="2.40.37.10">
    <property type="entry name" value="Lyase, Ornithine Decarboxylase, Chain A, domain 1"/>
    <property type="match status" value="1"/>
</dbReference>
<dbReference type="Proteomes" id="UP000008809">
    <property type="component" value="Chromosome"/>
</dbReference>
<dbReference type="AlphaFoldDB" id="Q2IZZ8"/>
<dbReference type="InterPro" id="IPR020622">
    <property type="entry name" value="Ala_racemase_pyridoxalP-BS"/>
</dbReference>
<dbReference type="SMART" id="SM01005">
    <property type="entry name" value="Ala_racemase_C"/>
    <property type="match status" value="1"/>
</dbReference>
<evidence type="ECO:0000256" key="8">
    <source>
        <dbReference type="PIRSR" id="PIRSR600821-50"/>
    </source>
</evidence>
<evidence type="ECO:0000313" key="12">
    <source>
        <dbReference type="Proteomes" id="UP000008809"/>
    </source>
</evidence>
<evidence type="ECO:0000256" key="3">
    <source>
        <dbReference type="ARBA" id="ARBA00007880"/>
    </source>
</evidence>